<feature type="compositionally biased region" description="Polar residues" evidence="1">
    <location>
        <begin position="259"/>
        <end position="272"/>
    </location>
</feature>
<sequence>MLTEIKNKINQGQSKRAVTREYGFHEETLRKRLKAGNVPQSLGRFTKYCIPICRENETQPPFNKTTKLAGKKWVKLFCKIAYQFAEKMKLSHRLTKATKLAGKKWVKLFCKGQGLAIRQPEKVSTARARGFNGVQVNRFFDNLNTCLEKSLFNATTIYNMDETGLLTVPNKIPKVVSTKGKKSVSKIVSAERGQLITAVCCVNAAGFYIPAALIYPNIFSSLLSQIRNSQHCLYCLPAIEFCRERESMASSSPQPAPSGTTNNEPFNTSPEA</sequence>
<reference evidence="2 3" key="1">
    <citation type="journal article" date="2024" name="BMC Genomics">
        <title>De novo assembly and annotation of Popillia japonica's genome with initial clues to its potential as an invasive pest.</title>
        <authorList>
            <person name="Cucini C."/>
            <person name="Boschi S."/>
            <person name="Funari R."/>
            <person name="Cardaioli E."/>
            <person name="Iannotti N."/>
            <person name="Marturano G."/>
            <person name="Paoli F."/>
            <person name="Bruttini M."/>
            <person name="Carapelli A."/>
            <person name="Frati F."/>
            <person name="Nardi F."/>
        </authorList>
    </citation>
    <scope>NUCLEOTIDE SEQUENCE [LARGE SCALE GENOMIC DNA]</scope>
    <source>
        <strain evidence="2">DMR45628</strain>
    </source>
</reference>
<evidence type="ECO:0000313" key="2">
    <source>
        <dbReference type="EMBL" id="KAK9723449.1"/>
    </source>
</evidence>
<dbReference type="AlphaFoldDB" id="A0AAW1KVR1"/>
<organism evidence="2 3">
    <name type="scientific">Popillia japonica</name>
    <name type="common">Japanese beetle</name>
    <dbReference type="NCBI Taxonomy" id="7064"/>
    <lineage>
        <taxon>Eukaryota</taxon>
        <taxon>Metazoa</taxon>
        <taxon>Ecdysozoa</taxon>
        <taxon>Arthropoda</taxon>
        <taxon>Hexapoda</taxon>
        <taxon>Insecta</taxon>
        <taxon>Pterygota</taxon>
        <taxon>Neoptera</taxon>
        <taxon>Endopterygota</taxon>
        <taxon>Coleoptera</taxon>
        <taxon>Polyphaga</taxon>
        <taxon>Scarabaeiformia</taxon>
        <taxon>Scarabaeidae</taxon>
        <taxon>Rutelinae</taxon>
        <taxon>Popillia</taxon>
    </lineage>
</organism>
<feature type="region of interest" description="Disordered" evidence="1">
    <location>
        <begin position="247"/>
        <end position="272"/>
    </location>
</feature>
<evidence type="ECO:0008006" key="4">
    <source>
        <dbReference type="Google" id="ProtNLM"/>
    </source>
</evidence>
<name>A0AAW1KVR1_POPJA</name>
<comment type="caution">
    <text evidence="2">The sequence shown here is derived from an EMBL/GenBank/DDBJ whole genome shotgun (WGS) entry which is preliminary data.</text>
</comment>
<dbReference type="Proteomes" id="UP001458880">
    <property type="component" value="Unassembled WGS sequence"/>
</dbReference>
<gene>
    <name evidence="2" type="ORF">QE152_g19212</name>
</gene>
<evidence type="ECO:0000256" key="1">
    <source>
        <dbReference type="SAM" id="MobiDB-lite"/>
    </source>
</evidence>
<dbReference type="EMBL" id="JASPKY010000180">
    <property type="protein sequence ID" value="KAK9723449.1"/>
    <property type="molecule type" value="Genomic_DNA"/>
</dbReference>
<keyword evidence="3" id="KW-1185">Reference proteome</keyword>
<proteinExistence type="predicted"/>
<accession>A0AAW1KVR1</accession>
<protein>
    <recommendedName>
        <fullName evidence="4">Transposase</fullName>
    </recommendedName>
</protein>
<evidence type="ECO:0000313" key="3">
    <source>
        <dbReference type="Proteomes" id="UP001458880"/>
    </source>
</evidence>